<comment type="caution">
    <text evidence="1">The sequence shown here is derived from an EMBL/GenBank/DDBJ whole genome shotgun (WGS) entry which is preliminary data.</text>
</comment>
<evidence type="ECO:0000313" key="2">
    <source>
        <dbReference type="Proteomes" id="UP000714275"/>
    </source>
</evidence>
<organism evidence="1 2">
    <name type="scientific">Suillus placidus</name>
    <dbReference type="NCBI Taxonomy" id="48579"/>
    <lineage>
        <taxon>Eukaryota</taxon>
        <taxon>Fungi</taxon>
        <taxon>Dikarya</taxon>
        <taxon>Basidiomycota</taxon>
        <taxon>Agaricomycotina</taxon>
        <taxon>Agaricomycetes</taxon>
        <taxon>Agaricomycetidae</taxon>
        <taxon>Boletales</taxon>
        <taxon>Suillineae</taxon>
        <taxon>Suillaceae</taxon>
        <taxon>Suillus</taxon>
    </lineage>
</organism>
<name>A0A9P7A298_9AGAM</name>
<keyword evidence="2" id="KW-1185">Reference proteome</keyword>
<gene>
    <name evidence="1" type="ORF">EV702DRAFT_1022243</name>
</gene>
<evidence type="ECO:0000313" key="1">
    <source>
        <dbReference type="EMBL" id="KAG1781119.1"/>
    </source>
</evidence>
<reference evidence="1" key="1">
    <citation type="journal article" date="2020" name="New Phytol.">
        <title>Comparative genomics reveals dynamic genome evolution in host specialist ectomycorrhizal fungi.</title>
        <authorList>
            <person name="Lofgren L.A."/>
            <person name="Nguyen N.H."/>
            <person name="Vilgalys R."/>
            <person name="Ruytinx J."/>
            <person name="Liao H.L."/>
            <person name="Branco S."/>
            <person name="Kuo A."/>
            <person name="LaButti K."/>
            <person name="Lipzen A."/>
            <person name="Andreopoulos W."/>
            <person name="Pangilinan J."/>
            <person name="Riley R."/>
            <person name="Hundley H."/>
            <person name="Na H."/>
            <person name="Barry K."/>
            <person name="Grigoriev I.V."/>
            <person name="Stajich J.E."/>
            <person name="Kennedy P.G."/>
        </authorList>
    </citation>
    <scope>NUCLEOTIDE SEQUENCE</scope>
    <source>
        <strain evidence="1">DOB743</strain>
    </source>
</reference>
<accession>A0A9P7A298</accession>
<dbReference type="EMBL" id="JABBWD010000006">
    <property type="protein sequence ID" value="KAG1781119.1"/>
    <property type="molecule type" value="Genomic_DNA"/>
</dbReference>
<sequence length="198" mass="22356">MWPVKVQRQFDIAQAAGNDALENVLHAPYNKLLNTLFPVDTDFAVIPNFQEINSTRGAEYLVTFEIFLENRPVFVLELKREKDFSVRSKRTAADDQLRGRLGDLIDACPLPVLHSVSAFGTKLCFYSITKAGLISPEHILASPQYVTDTAPVGRWNYDILTAEGEAELRRIVQVITTECAQLPQQGKQATVFKYRHVF</sequence>
<dbReference type="Proteomes" id="UP000714275">
    <property type="component" value="Unassembled WGS sequence"/>
</dbReference>
<dbReference type="OrthoDB" id="2606506at2759"/>
<protein>
    <submittedName>
        <fullName evidence="1">Uncharacterized protein</fullName>
    </submittedName>
</protein>
<proteinExistence type="predicted"/>
<dbReference type="AlphaFoldDB" id="A0A9P7A298"/>